<dbReference type="InterPro" id="IPR050268">
    <property type="entry name" value="NADH-dep_flavin_reductase"/>
</dbReference>
<dbReference type="PANTHER" id="PTHR30466:SF1">
    <property type="entry name" value="FMN REDUCTASE (NADH) RUTF"/>
    <property type="match status" value="1"/>
</dbReference>
<dbReference type="SUPFAM" id="SSF50475">
    <property type="entry name" value="FMN-binding split barrel"/>
    <property type="match status" value="1"/>
</dbReference>
<dbReference type="Pfam" id="PF01613">
    <property type="entry name" value="Flavin_Reduct"/>
    <property type="match status" value="1"/>
</dbReference>
<keyword evidence="1" id="KW-0560">Oxidoreductase</keyword>
<feature type="compositionally biased region" description="Low complexity" evidence="2">
    <location>
        <begin position="76"/>
        <end position="89"/>
    </location>
</feature>
<keyword evidence="5" id="KW-1185">Reference proteome</keyword>
<dbReference type="Proteomes" id="UP001239445">
    <property type="component" value="Unassembled WGS sequence"/>
</dbReference>
<dbReference type="SMART" id="SM00903">
    <property type="entry name" value="Flavin_Reduct"/>
    <property type="match status" value="1"/>
</dbReference>
<protein>
    <submittedName>
        <fullName evidence="4">Flavin reductase like domain-containing protein</fullName>
    </submittedName>
</protein>
<dbReference type="PANTHER" id="PTHR30466">
    <property type="entry name" value="FLAVIN REDUCTASE"/>
    <property type="match status" value="1"/>
</dbReference>
<evidence type="ECO:0000313" key="5">
    <source>
        <dbReference type="Proteomes" id="UP001239445"/>
    </source>
</evidence>
<evidence type="ECO:0000259" key="3">
    <source>
        <dbReference type="SMART" id="SM00903"/>
    </source>
</evidence>
<dbReference type="AlphaFoldDB" id="A0AAJ0BLU3"/>
<comment type="caution">
    <text evidence="4">The sequence shown here is derived from an EMBL/GenBank/DDBJ whole genome shotgun (WGS) entry which is preliminary data.</text>
</comment>
<organism evidence="4 5">
    <name type="scientific">Echria macrotheca</name>
    <dbReference type="NCBI Taxonomy" id="438768"/>
    <lineage>
        <taxon>Eukaryota</taxon>
        <taxon>Fungi</taxon>
        <taxon>Dikarya</taxon>
        <taxon>Ascomycota</taxon>
        <taxon>Pezizomycotina</taxon>
        <taxon>Sordariomycetes</taxon>
        <taxon>Sordariomycetidae</taxon>
        <taxon>Sordariales</taxon>
        <taxon>Schizotheciaceae</taxon>
        <taxon>Echria</taxon>
    </lineage>
</organism>
<accession>A0AAJ0BLU3</accession>
<feature type="region of interest" description="Disordered" evidence="2">
    <location>
        <begin position="40"/>
        <end position="105"/>
    </location>
</feature>
<dbReference type="EMBL" id="MU839827">
    <property type="protein sequence ID" value="KAK1760659.1"/>
    <property type="molecule type" value="Genomic_DNA"/>
</dbReference>
<proteinExistence type="predicted"/>
<evidence type="ECO:0000256" key="2">
    <source>
        <dbReference type="SAM" id="MobiDB-lite"/>
    </source>
</evidence>
<reference evidence="4" key="1">
    <citation type="submission" date="2023-06" db="EMBL/GenBank/DDBJ databases">
        <title>Genome-scale phylogeny and comparative genomics of the fungal order Sordariales.</title>
        <authorList>
            <consortium name="Lawrence Berkeley National Laboratory"/>
            <person name="Hensen N."/>
            <person name="Bonometti L."/>
            <person name="Westerberg I."/>
            <person name="Brannstrom I.O."/>
            <person name="Guillou S."/>
            <person name="Cros-Aarteil S."/>
            <person name="Calhoun S."/>
            <person name="Haridas S."/>
            <person name="Kuo A."/>
            <person name="Mondo S."/>
            <person name="Pangilinan J."/>
            <person name="Riley R."/>
            <person name="Labutti K."/>
            <person name="Andreopoulos B."/>
            <person name="Lipzen A."/>
            <person name="Chen C."/>
            <person name="Yanf M."/>
            <person name="Daum C."/>
            <person name="Ng V."/>
            <person name="Clum A."/>
            <person name="Steindorff A."/>
            <person name="Ohm R."/>
            <person name="Martin F."/>
            <person name="Silar P."/>
            <person name="Natvig D."/>
            <person name="Lalanne C."/>
            <person name="Gautier V."/>
            <person name="Ament-Velasquez S.L."/>
            <person name="Kruys A."/>
            <person name="Hutchinson M.I."/>
            <person name="Powell A.J."/>
            <person name="Barry K."/>
            <person name="Miller A.N."/>
            <person name="Grigoriev I.V."/>
            <person name="Debuchy R."/>
            <person name="Gladieux P."/>
            <person name="Thoren M.H."/>
            <person name="Johannesson H."/>
        </authorList>
    </citation>
    <scope>NUCLEOTIDE SEQUENCE</scope>
    <source>
        <strain evidence="4">PSN4</strain>
    </source>
</reference>
<dbReference type="InterPro" id="IPR002563">
    <property type="entry name" value="Flavin_Rdtase-like_dom"/>
</dbReference>
<evidence type="ECO:0000256" key="1">
    <source>
        <dbReference type="ARBA" id="ARBA00023002"/>
    </source>
</evidence>
<gene>
    <name evidence="4" type="ORF">QBC47DRAFT_367823</name>
</gene>
<dbReference type="Gene3D" id="2.30.110.10">
    <property type="entry name" value="Electron Transport, Fmn-binding Protein, Chain A"/>
    <property type="match status" value="1"/>
</dbReference>
<name>A0AAJ0BLU3_9PEZI</name>
<feature type="domain" description="Flavin reductase like" evidence="3">
    <location>
        <begin position="112"/>
        <end position="296"/>
    </location>
</feature>
<dbReference type="InterPro" id="IPR012349">
    <property type="entry name" value="Split_barrel_FMN-bd"/>
</dbReference>
<dbReference type="GO" id="GO:0010181">
    <property type="term" value="F:FMN binding"/>
    <property type="evidence" value="ECO:0007669"/>
    <property type="project" value="InterPro"/>
</dbReference>
<evidence type="ECO:0000313" key="4">
    <source>
        <dbReference type="EMBL" id="KAK1760659.1"/>
    </source>
</evidence>
<sequence>MTPRRVVGRTAEHVVFRGSTTSVPGRLRLPVVMRRPTPAPALARIHLPSPSRRTLHTTHPQTRDWSITPPRPPTAHPLTSPASTSSPPTTHDDTKPSPPPSTKLSHDLRTLMRLLPHSVVICTATHPAHTTSHNKSPIPRAMTMSSFTSVTLLPTPVISFNIAAPSRTLDAIAASRTFNIHILSDDVDGARVADHLSRGNGSDKKKVFERITEECGCELVMGKEETEAPVLRGPGVLYVLRCGLLDDDDGPAGGLVRVRDHVIVLGEVREIVEGAHKSRVRDERFGLLYADRRYRQLGNCITPVKGHG</sequence>
<dbReference type="GO" id="GO:0042602">
    <property type="term" value="F:riboflavin reductase (NADPH) activity"/>
    <property type="evidence" value="ECO:0007669"/>
    <property type="project" value="TreeGrafter"/>
</dbReference>